<gene>
    <name evidence="2" type="ORF">SDC9_210546</name>
</gene>
<dbReference type="EMBL" id="VSSQ01141351">
    <property type="protein sequence ID" value="MPN62793.1"/>
    <property type="molecule type" value="Genomic_DNA"/>
</dbReference>
<evidence type="ECO:0000313" key="2">
    <source>
        <dbReference type="EMBL" id="MPN62793.1"/>
    </source>
</evidence>
<accession>A0A645JU51</accession>
<name>A0A645JU51_9ZZZZ</name>
<comment type="caution">
    <text evidence="2">The sequence shown here is derived from an EMBL/GenBank/DDBJ whole genome shotgun (WGS) entry which is preliminary data.</text>
</comment>
<organism evidence="2">
    <name type="scientific">bioreactor metagenome</name>
    <dbReference type="NCBI Taxonomy" id="1076179"/>
    <lineage>
        <taxon>unclassified sequences</taxon>
        <taxon>metagenomes</taxon>
        <taxon>ecological metagenomes</taxon>
    </lineage>
</organism>
<protein>
    <submittedName>
        <fullName evidence="2">Uncharacterized protein</fullName>
    </submittedName>
</protein>
<sequence>MIVGRGQIQGGVAAVVVFVNAEVQRKQHPHHHQVAALGGAGQRIAGNHIYGSPTADDNRHQQYCPQHASHEGT</sequence>
<proteinExistence type="predicted"/>
<dbReference type="AlphaFoldDB" id="A0A645JU51"/>
<evidence type="ECO:0000256" key="1">
    <source>
        <dbReference type="SAM" id="MobiDB-lite"/>
    </source>
</evidence>
<feature type="region of interest" description="Disordered" evidence="1">
    <location>
        <begin position="45"/>
        <end position="73"/>
    </location>
</feature>
<reference evidence="2" key="1">
    <citation type="submission" date="2019-08" db="EMBL/GenBank/DDBJ databases">
        <authorList>
            <person name="Kucharzyk K."/>
            <person name="Murdoch R.W."/>
            <person name="Higgins S."/>
            <person name="Loffler F."/>
        </authorList>
    </citation>
    <scope>NUCLEOTIDE SEQUENCE</scope>
</reference>